<dbReference type="EC" id="3.1.11.6" evidence="5"/>
<feature type="domain" description="Exonuclease VII large subunit C-terminal" evidence="8">
    <location>
        <begin position="132"/>
        <end position="492"/>
    </location>
</feature>
<keyword evidence="11" id="KW-1185">Reference proteome</keyword>
<comment type="similarity">
    <text evidence="5 6">Belongs to the XseA family.</text>
</comment>
<dbReference type="PANTHER" id="PTHR30008:SF0">
    <property type="entry name" value="EXODEOXYRIBONUCLEASE 7 LARGE SUBUNIT"/>
    <property type="match status" value="1"/>
</dbReference>
<sequence>MADTLDAPAPSNIPEYSVSEISSAVKRTLEGAFSRVRVRGEVTEMKRYPSGHIYFSLKDEAGKIAGIVWKGSVSRLGLVPENGIEVIATGRVTAYGERSSYQLIVEKMEFAGAGALLAKIEMLRVRLAEEGLFAESLKRPIPMLPRLVGVVTSPQGAVLQDIRTTIARRFPRDILLWPVAVQGEGSAEKIAAAIRGFSAIPADGPIPRPDVLIVARGGGSLEDLMAFNDEGVLRAVAACTIPLISAVGHETDTTLIDFVSDRRAPTPTAAAEMAVPSRLELLGDLTQKSGRLTASVARLMGESRLRVTGAARGLPDIAGLLGQARLRLDDRAERLALAPDNLLRMRRAEWRHAAERLPHPRVWLDGLRSRLMEEGRRLALGLPQLLILRRNALTLSVQGLPTGLRHRISVLRQTEARISARLSPAPVLSGQREARARLEGLSARLQSVSYQAVLERGFALVSDAGGQPVTRAAALAAGDAVTLRFADGAVGATAGEDAAGKSVAPKAARKRSTARQGSLL</sequence>
<dbReference type="GO" id="GO:0006308">
    <property type="term" value="P:DNA catabolic process"/>
    <property type="evidence" value="ECO:0007669"/>
    <property type="project" value="UniProtKB-UniRule"/>
</dbReference>
<evidence type="ECO:0000256" key="4">
    <source>
        <dbReference type="ARBA" id="ARBA00022839"/>
    </source>
</evidence>
<comment type="caution">
    <text evidence="10">The sequence shown here is derived from an EMBL/GenBank/DDBJ whole genome shotgun (WGS) entry which is preliminary data.</text>
</comment>
<evidence type="ECO:0000313" key="10">
    <source>
        <dbReference type="EMBL" id="MCB8879699.1"/>
    </source>
</evidence>
<dbReference type="Pfam" id="PF02601">
    <property type="entry name" value="Exonuc_VII_L"/>
    <property type="match status" value="1"/>
</dbReference>
<protein>
    <recommendedName>
        <fullName evidence="5">Exodeoxyribonuclease 7 large subunit</fullName>
        <ecNumber evidence="5">3.1.11.6</ecNumber>
    </recommendedName>
    <alternativeName>
        <fullName evidence="5">Exodeoxyribonuclease VII large subunit</fullName>
        <shortName evidence="5">Exonuclease VII large subunit</shortName>
    </alternativeName>
</protein>
<comment type="catalytic activity">
    <reaction evidence="5 6">
        <text>Exonucleolytic cleavage in either 5'- to 3'- or 3'- to 5'-direction to yield nucleoside 5'-phosphates.</text>
        <dbReference type="EC" id="3.1.11.6"/>
    </reaction>
</comment>
<evidence type="ECO:0000259" key="9">
    <source>
        <dbReference type="Pfam" id="PF13742"/>
    </source>
</evidence>
<organism evidence="10 11">
    <name type="scientific">Acidisoma cellulosilyticum</name>
    <dbReference type="NCBI Taxonomy" id="2802395"/>
    <lineage>
        <taxon>Bacteria</taxon>
        <taxon>Pseudomonadati</taxon>
        <taxon>Pseudomonadota</taxon>
        <taxon>Alphaproteobacteria</taxon>
        <taxon>Acetobacterales</taxon>
        <taxon>Acidocellaceae</taxon>
        <taxon>Acidisoma</taxon>
    </lineage>
</organism>
<evidence type="ECO:0000256" key="3">
    <source>
        <dbReference type="ARBA" id="ARBA00022801"/>
    </source>
</evidence>
<dbReference type="InterPro" id="IPR020579">
    <property type="entry name" value="Exonuc_VII_lsu_C"/>
</dbReference>
<evidence type="ECO:0000256" key="2">
    <source>
        <dbReference type="ARBA" id="ARBA00022722"/>
    </source>
</evidence>
<evidence type="ECO:0000259" key="8">
    <source>
        <dbReference type="Pfam" id="PF02601"/>
    </source>
</evidence>
<dbReference type="GO" id="GO:0009318">
    <property type="term" value="C:exodeoxyribonuclease VII complex"/>
    <property type="evidence" value="ECO:0007669"/>
    <property type="project" value="UniProtKB-UniRule"/>
</dbReference>
<dbReference type="GO" id="GO:0005737">
    <property type="term" value="C:cytoplasm"/>
    <property type="evidence" value="ECO:0007669"/>
    <property type="project" value="UniProtKB-SubCell"/>
</dbReference>
<proteinExistence type="inferred from homology"/>
<dbReference type="GO" id="GO:0003676">
    <property type="term" value="F:nucleic acid binding"/>
    <property type="evidence" value="ECO:0007669"/>
    <property type="project" value="InterPro"/>
</dbReference>
<dbReference type="Proteomes" id="UP000721844">
    <property type="component" value="Unassembled WGS sequence"/>
</dbReference>
<evidence type="ECO:0000256" key="7">
    <source>
        <dbReference type="SAM" id="MobiDB-lite"/>
    </source>
</evidence>
<comment type="subunit">
    <text evidence="5">Heterooligomer composed of large and small subunits.</text>
</comment>
<gene>
    <name evidence="5" type="primary">xseA</name>
    <name evidence="10" type="ORF">ACELLULO517_05600</name>
</gene>
<dbReference type="PANTHER" id="PTHR30008">
    <property type="entry name" value="EXODEOXYRIBONUCLEASE 7 LARGE SUBUNIT"/>
    <property type="match status" value="1"/>
</dbReference>
<keyword evidence="4 5" id="KW-0269">Exonuclease</keyword>
<dbReference type="CDD" id="cd04489">
    <property type="entry name" value="ExoVII_LU_OBF"/>
    <property type="match status" value="1"/>
</dbReference>
<dbReference type="InterPro" id="IPR003753">
    <property type="entry name" value="Exonuc_VII_L"/>
</dbReference>
<evidence type="ECO:0000256" key="1">
    <source>
        <dbReference type="ARBA" id="ARBA00022490"/>
    </source>
</evidence>
<dbReference type="NCBIfam" id="TIGR00237">
    <property type="entry name" value="xseA"/>
    <property type="match status" value="1"/>
</dbReference>
<comment type="subcellular location">
    <subcellularLocation>
        <location evidence="5 6">Cytoplasm</location>
    </subcellularLocation>
</comment>
<feature type="region of interest" description="Disordered" evidence="7">
    <location>
        <begin position="496"/>
        <end position="520"/>
    </location>
</feature>
<keyword evidence="1 5" id="KW-0963">Cytoplasm</keyword>
<accession>A0A963YZE8</accession>
<keyword evidence="3 5" id="KW-0378">Hydrolase</keyword>
<dbReference type="GO" id="GO:0008855">
    <property type="term" value="F:exodeoxyribonuclease VII activity"/>
    <property type="evidence" value="ECO:0007669"/>
    <property type="project" value="UniProtKB-UniRule"/>
</dbReference>
<evidence type="ECO:0000256" key="6">
    <source>
        <dbReference type="RuleBase" id="RU004355"/>
    </source>
</evidence>
<feature type="domain" description="OB-fold nucleic acid binding" evidence="9">
    <location>
        <begin position="16"/>
        <end position="109"/>
    </location>
</feature>
<reference evidence="10 11" key="1">
    <citation type="journal article" date="2021" name="Microorganisms">
        <title>Acidisoma silvae sp. nov. and Acidisomacellulosilytica sp. nov., Two Acidophilic Bacteria Isolated from Decaying Wood, Hydrolyzing Cellulose and Producing Poly-3-hydroxybutyrate.</title>
        <authorList>
            <person name="Mieszkin S."/>
            <person name="Pouder E."/>
            <person name="Uroz S."/>
            <person name="Simon-Colin C."/>
            <person name="Alain K."/>
        </authorList>
    </citation>
    <scope>NUCLEOTIDE SEQUENCE [LARGE SCALE GENOMIC DNA]</scope>
    <source>
        <strain evidence="10 11">HW T5.17</strain>
    </source>
</reference>
<dbReference type="InterPro" id="IPR025824">
    <property type="entry name" value="OB-fold_nuc-bd_dom"/>
</dbReference>
<name>A0A963YZE8_9PROT</name>
<dbReference type="RefSeq" id="WP_227306324.1">
    <property type="nucleotide sequence ID" value="NZ_JAESVA010000002.1"/>
</dbReference>
<dbReference type="EMBL" id="JAESVA010000002">
    <property type="protein sequence ID" value="MCB8879699.1"/>
    <property type="molecule type" value="Genomic_DNA"/>
</dbReference>
<comment type="function">
    <text evidence="5">Bidirectionally degrades single-stranded DNA into large acid-insoluble oligonucleotides, which are then degraded further into small acid-soluble oligonucleotides.</text>
</comment>
<dbReference type="AlphaFoldDB" id="A0A963YZE8"/>
<dbReference type="Pfam" id="PF13742">
    <property type="entry name" value="tRNA_anti_2"/>
    <property type="match status" value="1"/>
</dbReference>
<keyword evidence="2 5" id="KW-0540">Nuclease</keyword>
<evidence type="ECO:0000256" key="5">
    <source>
        <dbReference type="HAMAP-Rule" id="MF_00378"/>
    </source>
</evidence>
<evidence type="ECO:0000313" key="11">
    <source>
        <dbReference type="Proteomes" id="UP000721844"/>
    </source>
</evidence>
<dbReference type="HAMAP" id="MF_00378">
    <property type="entry name" value="Exonuc_7_L"/>
    <property type="match status" value="1"/>
</dbReference>